<gene>
    <name evidence="15" type="primary">dapB</name>
    <name evidence="15" type="ORF">QWY31_07075</name>
</gene>
<dbReference type="EMBL" id="JAUHJS010000003">
    <property type="protein sequence ID" value="MDN4165256.1"/>
    <property type="molecule type" value="Genomic_DNA"/>
</dbReference>
<dbReference type="InterPro" id="IPR036291">
    <property type="entry name" value="NAD(P)-bd_dom_sf"/>
</dbReference>
<comment type="catalytic activity">
    <reaction evidence="11">
        <text>(S)-2,3,4,5-tetrahydrodipicolinate + NAD(+) + H2O = (2S,4S)-4-hydroxy-2,3,4,5-tetrahydrodipicolinate + NADH + H(+)</text>
        <dbReference type="Rhea" id="RHEA:35323"/>
        <dbReference type="ChEBI" id="CHEBI:15377"/>
        <dbReference type="ChEBI" id="CHEBI:15378"/>
        <dbReference type="ChEBI" id="CHEBI:16845"/>
        <dbReference type="ChEBI" id="CHEBI:57540"/>
        <dbReference type="ChEBI" id="CHEBI:57945"/>
        <dbReference type="ChEBI" id="CHEBI:67139"/>
        <dbReference type="EC" id="1.17.1.8"/>
    </reaction>
</comment>
<evidence type="ECO:0000256" key="4">
    <source>
        <dbReference type="ARBA" id="ARBA00022915"/>
    </source>
</evidence>
<dbReference type="SUPFAM" id="SSF51735">
    <property type="entry name" value="NAD(P)-binding Rossmann-fold domains"/>
    <property type="match status" value="1"/>
</dbReference>
<dbReference type="PANTHER" id="PTHR20836:SF0">
    <property type="entry name" value="4-HYDROXY-TETRAHYDRODIPICOLINATE REDUCTASE 1, CHLOROPLASTIC-RELATED"/>
    <property type="match status" value="1"/>
</dbReference>
<evidence type="ECO:0000259" key="14">
    <source>
        <dbReference type="Pfam" id="PF05173"/>
    </source>
</evidence>
<organism evidence="15 16">
    <name type="scientific">Shiella aurantiaca</name>
    <dbReference type="NCBI Taxonomy" id="3058365"/>
    <lineage>
        <taxon>Bacteria</taxon>
        <taxon>Pseudomonadati</taxon>
        <taxon>Bacteroidota</taxon>
        <taxon>Cytophagia</taxon>
        <taxon>Cytophagales</taxon>
        <taxon>Shiellaceae</taxon>
        <taxon>Shiella</taxon>
    </lineage>
</organism>
<keyword evidence="5 15" id="KW-0560">Oxidoreductase</keyword>
<keyword evidence="4" id="KW-0220">Diaminopimelate biosynthesis</keyword>
<protein>
    <recommendedName>
        <fullName evidence="9 12">4-hydroxy-tetrahydrodipicolinate reductase</fullName>
        <ecNumber evidence="9 12">1.17.1.8</ecNumber>
    </recommendedName>
</protein>
<dbReference type="NCBIfam" id="TIGR00036">
    <property type="entry name" value="dapB"/>
    <property type="match status" value="1"/>
</dbReference>
<comment type="catalytic activity">
    <reaction evidence="10">
        <text>(S)-2,3,4,5-tetrahydrodipicolinate + NADP(+) + H2O = (2S,4S)-4-hydroxy-2,3,4,5-tetrahydrodipicolinate + NADPH + H(+)</text>
        <dbReference type="Rhea" id="RHEA:35331"/>
        <dbReference type="ChEBI" id="CHEBI:15377"/>
        <dbReference type="ChEBI" id="CHEBI:15378"/>
        <dbReference type="ChEBI" id="CHEBI:16845"/>
        <dbReference type="ChEBI" id="CHEBI:57783"/>
        <dbReference type="ChEBI" id="CHEBI:58349"/>
        <dbReference type="ChEBI" id="CHEBI:67139"/>
        <dbReference type="EC" id="1.17.1.8"/>
    </reaction>
</comment>
<proteinExistence type="inferred from homology"/>
<evidence type="ECO:0000256" key="1">
    <source>
        <dbReference type="ARBA" id="ARBA00006642"/>
    </source>
</evidence>
<evidence type="ECO:0000256" key="11">
    <source>
        <dbReference type="ARBA" id="ARBA00049396"/>
    </source>
</evidence>
<evidence type="ECO:0000256" key="10">
    <source>
        <dbReference type="ARBA" id="ARBA00049080"/>
    </source>
</evidence>
<evidence type="ECO:0000259" key="13">
    <source>
        <dbReference type="Pfam" id="PF01113"/>
    </source>
</evidence>
<accession>A0ABT8F479</accession>
<dbReference type="Gene3D" id="3.40.50.720">
    <property type="entry name" value="NAD(P)-binding Rossmann-like Domain"/>
    <property type="match status" value="1"/>
</dbReference>
<dbReference type="PIRSF" id="PIRSF000161">
    <property type="entry name" value="DHPR"/>
    <property type="match status" value="1"/>
</dbReference>
<keyword evidence="3" id="KW-0521">NADP</keyword>
<evidence type="ECO:0000256" key="9">
    <source>
        <dbReference type="ARBA" id="ARBA00038983"/>
    </source>
</evidence>
<comment type="similarity">
    <text evidence="1">Belongs to the DapB family.</text>
</comment>
<feature type="domain" description="Dihydrodipicolinate reductase C-terminal" evidence="14">
    <location>
        <begin position="106"/>
        <end position="236"/>
    </location>
</feature>
<comment type="caution">
    <text evidence="15">The sequence shown here is derived from an EMBL/GenBank/DDBJ whole genome shotgun (WGS) entry which is preliminary data.</text>
</comment>
<dbReference type="PANTHER" id="PTHR20836">
    <property type="entry name" value="DIHYDRODIPICOLINATE REDUCTASE"/>
    <property type="match status" value="1"/>
</dbReference>
<dbReference type="Pfam" id="PF01113">
    <property type="entry name" value="DapB_N"/>
    <property type="match status" value="1"/>
</dbReference>
<evidence type="ECO:0000313" key="16">
    <source>
        <dbReference type="Proteomes" id="UP001168552"/>
    </source>
</evidence>
<evidence type="ECO:0000313" key="15">
    <source>
        <dbReference type="EMBL" id="MDN4165256.1"/>
    </source>
</evidence>
<evidence type="ECO:0000256" key="5">
    <source>
        <dbReference type="ARBA" id="ARBA00023002"/>
    </source>
</evidence>
<dbReference type="Proteomes" id="UP001168552">
    <property type="component" value="Unassembled WGS sequence"/>
</dbReference>
<comment type="pathway">
    <text evidence="8">Amino-acid biosynthesis; L-lysine biosynthesis via DAP pathway; (S)-tetrahydrodipicolinate from L-aspartate: step 4/4.</text>
</comment>
<keyword evidence="6" id="KW-0520">NAD</keyword>
<keyword evidence="2" id="KW-0028">Amino-acid biosynthesis</keyword>
<reference evidence="15" key="1">
    <citation type="submission" date="2023-06" db="EMBL/GenBank/DDBJ databases">
        <title>Cytophagales bacterium Strain LB-30, isolated from soil.</title>
        <authorList>
            <person name="Liu B."/>
        </authorList>
    </citation>
    <scope>NUCLEOTIDE SEQUENCE</scope>
    <source>
        <strain evidence="15">LB-30</strain>
    </source>
</reference>
<dbReference type="InterPro" id="IPR000846">
    <property type="entry name" value="DapB_N"/>
</dbReference>
<dbReference type="InterPro" id="IPR022663">
    <property type="entry name" value="DapB_C"/>
</dbReference>
<dbReference type="GO" id="GO:0008839">
    <property type="term" value="F:4-hydroxy-tetrahydrodipicolinate reductase"/>
    <property type="evidence" value="ECO:0007669"/>
    <property type="project" value="UniProtKB-EC"/>
</dbReference>
<evidence type="ECO:0000256" key="12">
    <source>
        <dbReference type="NCBIfam" id="TIGR00036"/>
    </source>
</evidence>
<evidence type="ECO:0000256" key="6">
    <source>
        <dbReference type="ARBA" id="ARBA00023027"/>
    </source>
</evidence>
<evidence type="ECO:0000256" key="8">
    <source>
        <dbReference type="ARBA" id="ARBA00037922"/>
    </source>
</evidence>
<dbReference type="EC" id="1.17.1.8" evidence="9 12"/>
<name>A0ABT8F479_9BACT</name>
<dbReference type="Pfam" id="PF05173">
    <property type="entry name" value="DapB_C"/>
    <property type="match status" value="1"/>
</dbReference>
<evidence type="ECO:0000256" key="3">
    <source>
        <dbReference type="ARBA" id="ARBA00022857"/>
    </source>
</evidence>
<feature type="domain" description="Dihydrodipicolinate reductase N-terminal" evidence="13">
    <location>
        <begin position="1"/>
        <end position="103"/>
    </location>
</feature>
<dbReference type="SUPFAM" id="SSF55347">
    <property type="entry name" value="Glyceraldehyde-3-phosphate dehydrogenase-like, C-terminal domain"/>
    <property type="match status" value="1"/>
</dbReference>
<dbReference type="Gene3D" id="3.30.360.10">
    <property type="entry name" value="Dihydrodipicolinate Reductase, domain 2"/>
    <property type="match status" value="1"/>
</dbReference>
<sequence>MKILLVGYGKMGKAIEAIALQRGHEIVGKIGSKNAQDIHLYNASNTDVCIEFSLPELAFSHIQTLLKAGIPTLSGTTGWLQHLPEVERLCQEHKGTFFYASNYSIGVNLFFKVNQFLAQRMKLYPEYKVHLEEIHHTQKKDAPSGTAITLAQDIIKELPDYDMWVNSETNNPKELPIISLRTDEVPGTHYVRYQSAIDTIEISHTAHSRTGFAQGAVLVAEWLPAQKGMCTMNDFLPL</sequence>
<dbReference type="InterPro" id="IPR023940">
    <property type="entry name" value="DHDPR_bac"/>
</dbReference>
<evidence type="ECO:0000256" key="7">
    <source>
        <dbReference type="ARBA" id="ARBA00023154"/>
    </source>
</evidence>
<evidence type="ECO:0000256" key="2">
    <source>
        <dbReference type="ARBA" id="ARBA00022605"/>
    </source>
</evidence>
<keyword evidence="7" id="KW-0457">Lysine biosynthesis</keyword>
<dbReference type="RefSeq" id="WP_320003782.1">
    <property type="nucleotide sequence ID" value="NZ_JAUHJS010000003.1"/>
</dbReference>
<keyword evidence="16" id="KW-1185">Reference proteome</keyword>